<evidence type="ECO:0000256" key="6">
    <source>
        <dbReference type="SAM" id="Phobius"/>
    </source>
</evidence>
<feature type="transmembrane region" description="Helical" evidence="6">
    <location>
        <begin position="6"/>
        <end position="30"/>
    </location>
</feature>
<proteinExistence type="inferred from homology"/>
<evidence type="ECO:0008006" key="9">
    <source>
        <dbReference type="Google" id="ProtNLM"/>
    </source>
</evidence>
<keyword evidence="8" id="KW-1185">Reference proteome</keyword>
<organism evidence="7 8">
    <name type="scientific">Romboutsia hominis</name>
    <dbReference type="NCBI Taxonomy" id="1507512"/>
    <lineage>
        <taxon>Bacteria</taxon>
        <taxon>Bacillati</taxon>
        <taxon>Bacillota</taxon>
        <taxon>Clostridia</taxon>
        <taxon>Peptostreptococcales</taxon>
        <taxon>Peptostreptococcaceae</taxon>
        <taxon>Romboutsia</taxon>
    </lineage>
</organism>
<keyword evidence="4 6" id="KW-1133">Transmembrane helix</keyword>
<comment type="similarity">
    <text evidence="2">Belongs to the UPF0754 family.</text>
</comment>
<dbReference type="AlphaFoldDB" id="A0A2P2BUI4"/>
<dbReference type="Pfam" id="PF04286">
    <property type="entry name" value="DUF445"/>
    <property type="match status" value="1"/>
</dbReference>
<evidence type="ECO:0000256" key="4">
    <source>
        <dbReference type="ARBA" id="ARBA00022989"/>
    </source>
</evidence>
<accession>A0A2P2BUI4</accession>
<reference evidence="7 8" key="1">
    <citation type="submission" date="2014-09" db="EMBL/GenBank/DDBJ databases">
        <authorList>
            <person name="Hornung B.V."/>
        </authorList>
    </citation>
    <scope>NUCLEOTIDE SEQUENCE [LARGE SCALE GENOMIC DNA]</scope>
    <source>
        <strain evidence="7 8">FRIFI</strain>
    </source>
</reference>
<gene>
    <name evidence="7" type="ORF">FRIFI_2512</name>
</gene>
<evidence type="ECO:0000256" key="3">
    <source>
        <dbReference type="ARBA" id="ARBA00022692"/>
    </source>
</evidence>
<evidence type="ECO:0000256" key="5">
    <source>
        <dbReference type="ARBA" id="ARBA00023136"/>
    </source>
</evidence>
<protein>
    <recommendedName>
        <fullName evidence="9">DUF445 family protein</fullName>
    </recommendedName>
</protein>
<evidence type="ECO:0000313" key="7">
    <source>
        <dbReference type="EMBL" id="CEI74035.1"/>
    </source>
</evidence>
<dbReference type="Proteomes" id="UP000245695">
    <property type="component" value="Chromosome 1"/>
</dbReference>
<evidence type="ECO:0000256" key="1">
    <source>
        <dbReference type="ARBA" id="ARBA00004308"/>
    </source>
</evidence>
<dbReference type="PANTHER" id="PTHR35791">
    <property type="entry name" value="UPF0754 MEMBRANE PROTEIN YHEB"/>
    <property type="match status" value="1"/>
</dbReference>
<dbReference type="EMBL" id="LN650648">
    <property type="protein sequence ID" value="CEI74035.1"/>
    <property type="molecule type" value="Genomic_DNA"/>
</dbReference>
<name>A0A2P2BUI4_9FIRM</name>
<dbReference type="KEGG" id="rhom:FRIFI_2512"/>
<sequence length="200" mass="22608">MDNLLKVLILAIIGGVIGYITNIIAIKLIFRPINPIKIPIINTEIIGIIPKRRSEIATNIGEIIQDEFLSIDEILNQVITDEDKDKIAEYIQIKIKSILNEKMSFAPSSIKNLIQSYVSDMIEEEIKNSIDDLSSEMINKASKRINIQQMIEDKINELDLYELEEIILKVAKNELKHIEILGFVLGFAIGIVQGIIIVIL</sequence>
<dbReference type="PANTHER" id="PTHR35791:SF1">
    <property type="entry name" value="UPF0754 MEMBRANE PROTEIN YHEB"/>
    <property type="match status" value="1"/>
</dbReference>
<evidence type="ECO:0000313" key="8">
    <source>
        <dbReference type="Proteomes" id="UP000245695"/>
    </source>
</evidence>
<dbReference type="RefSeq" id="WP_092923474.1">
    <property type="nucleotide sequence ID" value="NZ_FJTZ01000012.1"/>
</dbReference>
<dbReference type="InterPro" id="IPR007383">
    <property type="entry name" value="DUF445"/>
</dbReference>
<comment type="subcellular location">
    <subcellularLocation>
        <location evidence="1">Endomembrane system</location>
    </subcellularLocation>
</comment>
<keyword evidence="5 6" id="KW-0472">Membrane</keyword>
<dbReference type="GO" id="GO:0012505">
    <property type="term" value="C:endomembrane system"/>
    <property type="evidence" value="ECO:0007669"/>
    <property type="project" value="UniProtKB-SubCell"/>
</dbReference>
<evidence type="ECO:0000256" key="2">
    <source>
        <dbReference type="ARBA" id="ARBA00008053"/>
    </source>
</evidence>
<feature type="transmembrane region" description="Helical" evidence="6">
    <location>
        <begin position="178"/>
        <end position="199"/>
    </location>
</feature>
<keyword evidence="3 6" id="KW-0812">Transmembrane</keyword>